<dbReference type="RefSeq" id="WP_022939078.1">
    <property type="nucleotide sequence ID" value="NZ_CABKRQ010000007.1"/>
</dbReference>
<keyword evidence="1" id="KW-0285">Flavoprotein</keyword>
<dbReference type="Pfam" id="PF00881">
    <property type="entry name" value="Nitroreductase"/>
    <property type="match status" value="2"/>
</dbReference>
<dbReference type="Proteomes" id="UP000247612">
    <property type="component" value="Unassembled WGS sequence"/>
</dbReference>
<evidence type="ECO:0000259" key="4">
    <source>
        <dbReference type="Pfam" id="PF00881"/>
    </source>
</evidence>
<dbReference type="GO" id="GO:0016491">
    <property type="term" value="F:oxidoreductase activity"/>
    <property type="evidence" value="ECO:0007669"/>
    <property type="project" value="UniProtKB-KW"/>
</dbReference>
<dbReference type="CDD" id="cd02150">
    <property type="entry name" value="nitroreductase"/>
    <property type="match status" value="1"/>
</dbReference>
<dbReference type="OrthoDB" id="9783470at2"/>
<dbReference type="SUPFAM" id="SSF55469">
    <property type="entry name" value="FMN-dependent nitroreductase-like"/>
    <property type="match status" value="1"/>
</dbReference>
<proteinExistence type="predicted"/>
<evidence type="ECO:0000313" key="5">
    <source>
        <dbReference type="EMBL" id="PXX77880.1"/>
    </source>
</evidence>
<evidence type="ECO:0000256" key="2">
    <source>
        <dbReference type="ARBA" id="ARBA00022643"/>
    </source>
</evidence>
<gene>
    <name evidence="5" type="ORF">DES51_109134</name>
</gene>
<dbReference type="InterPro" id="IPR000415">
    <property type="entry name" value="Nitroreductase-like"/>
</dbReference>
<reference evidence="5 6" key="1">
    <citation type="submission" date="2018-05" db="EMBL/GenBank/DDBJ databases">
        <title>Genomic Encyclopedia of Type Strains, Phase IV (KMG-IV): sequencing the most valuable type-strain genomes for metagenomic binning, comparative biology and taxonomic classification.</title>
        <authorList>
            <person name="Goeker M."/>
        </authorList>
    </citation>
    <scope>NUCLEOTIDE SEQUENCE [LARGE SCALE GENOMIC DNA]</scope>
    <source>
        <strain evidence="5 6">JC118</strain>
    </source>
</reference>
<evidence type="ECO:0000256" key="3">
    <source>
        <dbReference type="ARBA" id="ARBA00023002"/>
    </source>
</evidence>
<keyword evidence="2" id="KW-0288">FMN</keyword>
<dbReference type="InterPro" id="IPR050627">
    <property type="entry name" value="Nitroreductase/BluB"/>
</dbReference>
<dbReference type="InterPro" id="IPR029479">
    <property type="entry name" value="Nitroreductase"/>
</dbReference>
<name>A0A318KKA1_9FIRM</name>
<accession>A0A318KKA1</accession>
<keyword evidence="3" id="KW-0560">Oxidoreductase</keyword>
<dbReference type="AlphaFoldDB" id="A0A318KKA1"/>
<evidence type="ECO:0000313" key="6">
    <source>
        <dbReference type="Proteomes" id="UP000247612"/>
    </source>
</evidence>
<dbReference type="STRING" id="1034346.GCA_000313565_02796"/>
<keyword evidence="6" id="KW-1185">Reference proteome</keyword>
<dbReference type="EMBL" id="QJKH01000009">
    <property type="protein sequence ID" value="PXX77880.1"/>
    <property type="molecule type" value="Genomic_DNA"/>
</dbReference>
<dbReference type="PANTHER" id="PTHR23026">
    <property type="entry name" value="NADPH NITROREDUCTASE"/>
    <property type="match status" value="1"/>
</dbReference>
<dbReference type="PANTHER" id="PTHR23026:SF90">
    <property type="entry name" value="IODOTYROSINE DEIODINASE 1"/>
    <property type="match status" value="1"/>
</dbReference>
<organism evidence="5 6">
    <name type="scientific">Dielma fastidiosa</name>
    <dbReference type="NCBI Taxonomy" id="1034346"/>
    <lineage>
        <taxon>Bacteria</taxon>
        <taxon>Bacillati</taxon>
        <taxon>Bacillota</taxon>
        <taxon>Erysipelotrichia</taxon>
        <taxon>Erysipelotrichales</taxon>
        <taxon>Erysipelotrichaceae</taxon>
        <taxon>Dielma</taxon>
    </lineage>
</organism>
<sequence length="166" mass="18626">MIEAIKKRRSIRSYQNKPVEPEKINELLQAAMLAPSAMNLMPWHFTVVTNREKLTQIPTYHPYTNMMKTAPCAIIVSGDRAITKKDAFIYCDCSAAIMNILLSAVDLDLGTCWCAIAPDESRMSAFRSAFDLPEAWLPVAVVAVGYAAEQKGMKDTFKPERITYCE</sequence>
<feature type="domain" description="Nitroreductase" evidence="4">
    <location>
        <begin position="65"/>
        <end position="146"/>
    </location>
</feature>
<evidence type="ECO:0000256" key="1">
    <source>
        <dbReference type="ARBA" id="ARBA00022630"/>
    </source>
</evidence>
<feature type="domain" description="Nitroreductase" evidence="4">
    <location>
        <begin position="5"/>
        <end position="56"/>
    </location>
</feature>
<protein>
    <submittedName>
        <fullName evidence="5">Nitroreductase</fullName>
    </submittedName>
</protein>
<dbReference type="Gene3D" id="3.40.109.10">
    <property type="entry name" value="NADH Oxidase"/>
    <property type="match status" value="1"/>
</dbReference>
<comment type="caution">
    <text evidence="5">The sequence shown here is derived from an EMBL/GenBank/DDBJ whole genome shotgun (WGS) entry which is preliminary data.</text>
</comment>